<keyword evidence="4 7" id="KW-0812">Transmembrane</keyword>
<evidence type="ECO:0000256" key="1">
    <source>
        <dbReference type="ARBA" id="ARBA00004651"/>
    </source>
</evidence>
<dbReference type="RefSeq" id="WP_155867990.1">
    <property type="nucleotide sequence ID" value="NZ_CP046322.1"/>
</dbReference>
<keyword evidence="5 7" id="KW-1133">Transmembrane helix</keyword>
<feature type="transmembrane region" description="Helical" evidence="7">
    <location>
        <begin position="12"/>
        <end position="32"/>
    </location>
</feature>
<feature type="domain" description="DUF3533" evidence="8">
    <location>
        <begin position="19"/>
        <end position="379"/>
    </location>
</feature>
<feature type="transmembrane region" description="Helical" evidence="7">
    <location>
        <begin position="302"/>
        <end position="319"/>
    </location>
</feature>
<feature type="transmembrane region" description="Helical" evidence="7">
    <location>
        <begin position="269"/>
        <end position="290"/>
    </location>
</feature>
<name>A0A6B8TL25_9CORY</name>
<keyword evidence="6 7" id="KW-0472">Membrane</keyword>
<evidence type="ECO:0000313" key="9">
    <source>
        <dbReference type="EMBL" id="QGS34142.1"/>
    </source>
</evidence>
<proteinExistence type="inferred from homology"/>
<dbReference type="InterPro" id="IPR051328">
    <property type="entry name" value="T7SS_ABC-Transporter"/>
</dbReference>
<dbReference type="PANTHER" id="PTHR43077">
    <property type="entry name" value="TRANSPORT PERMEASE YVFS-RELATED"/>
    <property type="match status" value="1"/>
</dbReference>
<evidence type="ECO:0000256" key="7">
    <source>
        <dbReference type="SAM" id="Phobius"/>
    </source>
</evidence>
<dbReference type="Pfam" id="PF12051">
    <property type="entry name" value="DUF3533"/>
    <property type="match status" value="1"/>
</dbReference>
<dbReference type="EMBL" id="CP046322">
    <property type="protein sequence ID" value="QGS34142.1"/>
    <property type="molecule type" value="Genomic_DNA"/>
</dbReference>
<dbReference type="AlphaFoldDB" id="A0A6B8TL25"/>
<sequence length="438" mass="46510">MSTRDPRRTLAFWLAPTLAVALLTIFFGGAYLTGNVNPKKNLHEFPIAIVNADRGAGTLDGTELRAGDQVVEGIVDGIDDEQFDLRQISGQEAIEQMSRGELYGAIVIPENFSSRLNAWGIGTMVDNEVVAPDIRIISNPAAGLGASTIVKEVGFQVRTQVDEAVGEQLLEKVEAAAADAPEGEGPTGTALAAAAHPVDFKFEDFHPLPDGTGNGLSAFYWTLLIVLAGFTGAMVTGQIVDNRLGIHSLEWGPIFVRHHHHRVSRLSTLVVKFGMSATQAALVAALYVAIGSIVGMPLHEPFALWGFTAAMILAVGWVSHAINALLGNPGLVVNLILFIVLGLPSAGGTLPLEAVPGFFRELSLFSPMHQIYLGSRSMLYLGGTWESGVGNALIYAGVSVVVAVTIGLIAAVWFDRKGWLRAPAPEPEPEPEPVTEAA</sequence>
<reference evidence="9 10" key="1">
    <citation type="submission" date="2019-11" db="EMBL/GenBank/DDBJ databases">
        <title>FDA dAtabase for Regulatory Grade micrObial Sequences (FDA-ARGOS): Supporting development and validation of Infectious Disease Dx tests.</title>
        <authorList>
            <person name="Kerrigan L."/>
            <person name="Long C."/>
            <person name="Tallon L."/>
            <person name="Sadzewicz L."/>
            <person name="Vavikolanu K."/>
            <person name="Mehta A."/>
            <person name="Aluvathingal J."/>
            <person name="Nadendla S."/>
            <person name="Yan Y."/>
            <person name="Sichtig H."/>
        </authorList>
    </citation>
    <scope>NUCLEOTIDE SEQUENCE [LARGE SCALE GENOMIC DNA]</scope>
    <source>
        <strain evidence="9 10">FDAARGOS_674</strain>
    </source>
</reference>
<dbReference type="KEGG" id="cxe:FOB82_03480"/>
<feature type="transmembrane region" description="Helical" evidence="7">
    <location>
        <begin position="392"/>
        <end position="414"/>
    </location>
</feature>
<evidence type="ECO:0000256" key="2">
    <source>
        <dbReference type="ARBA" id="ARBA00007783"/>
    </source>
</evidence>
<feature type="transmembrane region" description="Helical" evidence="7">
    <location>
        <begin position="331"/>
        <end position="352"/>
    </location>
</feature>
<feature type="transmembrane region" description="Helical" evidence="7">
    <location>
        <begin position="218"/>
        <end position="240"/>
    </location>
</feature>
<gene>
    <name evidence="9" type="ORF">FOB82_03480</name>
</gene>
<comment type="subcellular location">
    <subcellularLocation>
        <location evidence="1">Cell membrane</location>
        <topology evidence="1">Multi-pass membrane protein</topology>
    </subcellularLocation>
</comment>
<evidence type="ECO:0000256" key="4">
    <source>
        <dbReference type="ARBA" id="ARBA00022692"/>
    </source>
</evidence>
<dbReference type="InterPro" id="IPR022703">
    <property type="entry name" value="DUF3533"/>
</dbReference>
<comment type="similarity">
    <text evidence="2">Belongs to the ABC-2 integral membrane protein family.</text>
</comment>
<evidence type="ECO:0000313" key="10">
    <source>
        <dbReference type="Proteomes" id="UP000426857"/>
    </source>
</evidence>
<evidence type="ECO:0000256" key="3">
    <source>
        <dbReference type="ARBA" id="ARBA00022475"/>
    </source>
</evidence>
<evidence type="ECO:0000259" key="8">
    <source>
        <dbReference type="Pfam" id="PF12051"/>
    </source>
</evidence>
<organism evidence="9 10">
    <name type="scientific">Corynebacterium xerosis</name>
    <dbReference type="NCBI Taxonomy" id="1725"/>
    <lineage>
        <taxon>Bacteria</taxon>
        <taxon>Bacillati</taxon>
        <taxon>Actinomycetota</taxon>
        <taxon>Actinomycetes</taxon>
        <taxon>Mycobacteriales</taxon>
        <taxon>Corynebacteriaceae</taxon>
        <taxon>Corynebacterium</taxon>
    </lineage>
</organism>
<evidence type="ECO:0000256" key="5">
    <source>
        <dbReference type="ARBA" id="ARBA00022989"/>
    </source>
</evidence>
<keyword evidence="3" id="KW-1003">Cell membrane</keyword>
<protein>
    <submittedName>
        <fullName evidence="9">DUF3533 domain-containing protein</fullName>
    </submittedName>
</protein>
<accession>A0A6B8TL25</accession>
<evidence type="ECO:0000256" key="6">
    <source>
        <dbReference type="ARBA" id="ARBA00023136"/>
    </source>
</evidence>
<dbReference type="GO" id="GO:0005886">
    <property type="term" value="C:plasma membrane"/>
    <property type="evidence" value="ECO:0007669"/>
    <property type="project" value="UniProtKB-SubCell"/>
</dbReference>
<dbReference type="Gene3D" id="3.40.1710.10">
    <property type="entry name" value="abc type-2 transporter like domain"/>
    <property type="match status" value="1"/>
</dbReference>
<dbReference type="Proteomes" id="UP000426857">
    <property type="component" value="Chromosome"/>
</dbReference>
<dbReference type="PANTHER" id="PTHR43077:SF8">
    <property type="entry name" value="DOXORUBICIN RESISTANCE ABC TRANSPORTER PERMEASE PROTEIN DRRB"/>
    <property type="match status" value="1"/>
</dbReference>